<accession>A0ABS0B3C9</accession>
<organism evidence="1 2">
    <name type="scientific">Candidatus Neptunichlamydia vexilliferae</name>
    <dbReference type="NCBI Taxonomy" id="1651774"/>
    <lineage>
        <taxon>Bacteria</taxon>
        <taxon>Pseudomonadati</taxon>
        <taxon>Chlamydiota</taxon>
        <taxon>Chlamydiia</taxon>
        <taxon>Parachlamydiales</taxon>
        <taxon>Simkaniaceae</taxon>
        <taxon>Candidatus Neptunichlamydia</taxon>
    </lineage>
</organism>
<dbReference type="Proteomes" id="UP001194714">
    <property type="component" value="Unassembled WGS sequence"/>
</dbReference>
<reference evidence="1 2" key="1">
    <citation type="submission" date="2020-01" db="EMBL/GenBank/DDBJ databases">
        <title>Draft genome sequence of Cand. Neptunochlamydia vexilliferae K9.</title>
        <authorList>
            <person name="Schulz F."/>
            <person name="Koestlbacher S."/>
            <person name="Wascher F."/>
            <person name="Pizzetti I."/>
            <person name="Horn M."/>
        </authorList>
    </citation>
    <scope>NUCLEOTIDE SEQUENCE [LARGE SCALE GENOMIC DNA]</scope>
    <source>
        <strain evidence="1 2">K9</strain>
    </source>
</reference>
<sequence length="51" mass="5918">MLHLKNLWDNLCLDFQLWGPRKIENIVHKTRGDFERSPGVNYSSLKEGACS</sequence>
<comment type="caution">
    <text evidence="1">The sequence shown here is derived from an EMBL/GenBank/DDBJ whole genome shotgun (WGS) entry which is preliminary data.</text>
</comment>
<evidence type="ECO:0000313" key="1">
    <source>
        <dbReference type="EMBL" id="MBF5060100.1"/>
    </source>
</evidence>
<protein>
    <submittedName>
        <fullName evidence="1">Uncharacterized protein</fullName>
    </submittedName>
</protein>
<evidence type="ECO:0000313" key="2">
    <source>
        <dbReference type="Proteomes" id="UP001194714"/>
    </source>
</evidence>
<proteinExistence type="predicted"/>
<keyword evidence="2" id="KW-1185">Reference proteome</keyword>
<name>A0ABS0B3C9_9BACT</name>
<gene>
    <name evidence="1" type="ORF">NEPTK9_001628</name>
</gene>
<dbReference type="EMBL" id="JAAEJV010000073">
    <property type="protein sequence ID" value="MBF5060100.1"/>
    <property type="molecule type" value="Genomic_DNA"/>
</dbReference>